<dbReference type="PANTHER" id="PTHR11106">
    <property type="entry name" value="GANGLIOSIDE INDUCED DIFFERENTIATION ASSOCIATED PROTEIN 2-RELATED"/>
    <property type="match status" value="1"/>
</dbReference>
<reference evidence="2 3" key="1">
    <citation type="journal article" date="2015" name="Infect. Genet. Evol.">
        <title>Genomic sequences of six botulinum neurotoxin-producing strains representing three clostridial species illustrate the mobility and diversity of botulinum neurotoxin genes.</title>
        <authorList>
            <person name="Smith T.J."/>
            <person name="Hill K.K."/>
            <person name="Xie G."/>
            <person name="Foley B.T."/>
            <person name="Williamson C.H."/>
            <person name="Foster J.T."/>
            <person name="Johnson S.L."/>
            <person name="Chertkov O."/>
            <person name="Teshima H."/>
            <person name="Gibbons H.S."/>
            <person name="Johnsky L.A."/>
            <person name="Karavis M.A."/>
            <person name="Smith L.A."/>
        </authorList>
    </citation>
    <scope>NUCLEOTIDE SEQUENCE [LARGE SCALE GENOMIC DNA]</scope>
    <source>
        <strain evidence="2 3">Sullivan</strain>
    </source>
</reference>
<dbReference type="PANTHER" id="PTHR11106:SF27">
    <property type="entry name" value="MACRO DOMAIN-CONTAINING PROTEIN"/>
    <property type="match status" value="1"/>
</dbReference>
<dbReference type="SUPFAM" id="SSF52949">
    <property type="entry name" value="Macro domain-like"/>
    <property type="match status" value="1"/>
</dbReference>
<dbReference type="eggNOG" id="COG2110">
    <property type="taxonomic scope" value="Bacteria"/>
</dbReference>
<feature type="domain" description="Macro" evidence="1">
    <location>
        <begin position="81"/>
        <end position="271"/>
    </location>
</feature>
<dbReference type="CDD" id="cd02908">
    <property type="entry name" value="Macro_OAADPr_deacetylase"/>
    <property type="match status" value="1"/>
</dbReference>
<dbReference type="EMBL" id="CP006905">
    <property type="protein sequence ID" value="AIY82832.1"/>
    <property type="molecule type" value="Genomic_DNA"/>
</dbReference>
<dbReference type="PROSITE" id="PS51154">
    <property type="entry name" value="MACRO"/>
    <property type="match status" value="1"/>
</dbReference>
<evidence type="ECO:0000259" key="1">
    <source>
        <dbReference type="PROSITE" id="PS51154"/>
    </source>
</evidence>
<dbReference type="InterPro" id="IPR043472">
    <property type="entry name" value="Macro_dom-like"/>
</dbReference>
<organism evidence="2 3">
    <name type="scientific">Clostridium baratii str. Sullivan</name>
    <dbReference type="NCBI Taxonomy" id="1415775"/>
    <lineage>
        <taxon>Bacteria</taxon>
        <taxon>Bacillati</taxon>
        <taxon>Bacillota</taxon>
        <taxon>Clostridia</taxon>
        <taxon>Eubacteriales</taxon>
        <taxon>Clostridiaceae</taxon>
        <taxon>Clostridium</taxon>
    </lineage>
</organism>
<dbReference type="OrthoDB" id="6194521at2"/>
<dbReference type="Gene3D" id="3.40.220.10">
    <property type="entry name" value="Leucine Aminopeptidase, subunit E, domain 1"/>
    <property type="match status" value="1"/>
</dbReference>
<dbReference type="AlphaFoldDB" id="A0A0A7FTC0"/>
<accession>A0A0A7FTC0</accession>
<dbReference type="InterPro" id="IPR002589">
    <property type="entry name" value="Macro_dom"/>
</dbReference>
<dbReference type="HOGENOM" id="CLU_046550_2_1_9"/>
<dbReference type="Pfam" id="PF01661">
    <property type="entry name" value="Macro"/>
    <property type="match status" value="1"/>
</dbReference>
<dbReference type="NCBIfam" id="NF003163">
    <property type="entry name" value="PRK04143.1"/>
    <property type="match status" value="1"/>
</dbReference>
<proteinExistence type="predicted"/>
<dbReference type="KEGG" id="cbv:U729_2120"/>
<evidence type="ECO:0000313" key="2">
    <source>
        <dbReference type="EMBL" id="AIY82832.1"/>
    </source>
</evidence>
<dbReference type="SMART" id="SM00506">
    <property type="entry name" value="A1pp"/>
    <property type="match status" value="1"/>
</dbReference>
<protein>
    <submittedName>
        <fullName evidence="2">Macro domain protein</fullName>
    </submittedName>
</protein>
<keyword evidence="3" id="KW-1185">Reference proteome</keyword>
<dbReference type="RefSeq" id="WP_039314641.1">
    <property type="nucleotide sequence ID" value="NZ_CP006905.1"/>
</dbReference>
<evidence type="ECO:0000313" key="3">
    <source>
        <dbReference type="Proteomes" id="UP000030635"/>
    </source>
</evidence>
<name>A0A0A7FTC0_9CLOT</name>
<gene>
    <name evidence="2" type="ORF">U729_2120</name>
</gene>
<sequence>MNKEEKLDYLIDVLISESNEYKITEMPKNIKDKVNLLRSLMNLRMPKKISDEFLEIQNQFLKEQTKEKGIVKLDDIKTIKEEYSNTKLPFANKISLWQGDITRLKVDAIVNAGNSKLLGCFVPCHGCIDNIIHFCAGVQLREECNEIMKKQGHDEKTGKAKITDAYNLPSKKVIHTVGPIVYGNLTKELEEDLSNCYKSCLEIALENNIRSIAFCCISTGEFRFPNKRAAQIAIETVINFINENDYEFDRIIFNVFKDIDRDIYETLLKSL</sequence>
<dbReference type="Proteomes" id="UP000030635">
    <property type="component" value="Chromosome"/>
</dbReference>